<evidence type="ECO:0000313" key="11">
    <source>
        <dbReference type="Proteomes" id="UP001497623"/>
    </source>
</evidence>
<keyword evidence="6" id="KW-0325">Glycoprotein</keyword>
<evidence type="ECO:0000256" key="5">
    <source>
        <dbReference type="ARBA" id="ARBA00023136"/>
    </source>
</evidence>
<dbReference type="SUPFAM" id="SSF81324">
    <property type="entry name" value="Voltage-gated potassium channels"/>
    <property type="match status" value="1"/>
</dbReference>
<evidence type="ECO:0000259" key="8">
    <source>
        <dbReference type="Pfam" id="PF08016"/>
    </source>
</evidence>
<accession>A0AAV2QH49</accession>
<evidence type="ECO:0000256" key="7">
    <source>
        <dbReference type="SAM" id="Phobius"/>
    </source>
</evidence>
<evidence type="ECO:0000259" key="9">
    <source>
        <dbReference type="Pfam" id="PF20519"/>
    </source>
</evidence>
<evidence type="ECO:0000256" key="3">
    <source>
        <dbReference type="ARBA" id="ARBA00022692"/>
    </source>
</evidence>
<dbReference type="Proteomes" id="UP001497623">
    <property type="component" value="Unassembled WGS sequence"/>
</dbReference>
<proteinExistence type="inferred from homology"/>
<protein>
    <submittedName>
        <fullName evidence="10">Uncharacterized protein</fullName>
    </submittedName>
</protein>
<dbReference type="InterPro" id="IPR013122">
    <property type="entry name" value="PKD1_2_channel"/>
</dbReference>
<feature type="transmembrane region" description="Helical" evidence="7">
    <location>
        <begin position="294"/>
        <end position="314"/>
    </location>
</feature>
<dbReference type="PANTHER" id="PTHR10877">
    <property type="entry name" value="POLYCYSTIN FAMILY MEMBER"/>
    <property type="match status" value="1"/>
</dbReference>
<comment type="subcellular location">
    <subcellularLocation>
        <location evidence="1">Membrane</location>
        <topology evidence="1">Multi-pass membrane protein</topology>
    </subcellularLocation>
</comment>
<evidence type="ECO:0000256" key="6">
    <source>
        <dbReference type="ARBA" id="ARBA00023180"/>
    </source>
</evidence>
<gene>
    <name evidence="10" type="ORF">MNOR_LOCUS11263</name>
</gene>
<dbReference type="InterPro" id="IPR003915">
    <property type="entry name" value="PKD_2"/>
</dbReference>
<keyword evidence="5 7" id="KW-0472">Membrane</keyword>
<dbReference type="Pfam" id="PF08016">
    <property type="entry name" value="PKD_channel"/>
    <property type="match status" value="1"/>
</dbReference>
<dbReference type="GO" id="GO:0005509">
    <property type="term" value="F:calcium ion binding"/>
    <property type="evidence" value="ECO:0007669"/>
    <property type="project" value="InterPro"/>
</dbReference>
<dbReference type="PANTHER" id="PTHR10877:SF150">
    <property type="entry name" value="REJ DOMAIN-CONTAINING PROTEIN"/>
    <property type="match status" value="1"/>
</dbReference>
<dbReference type="InterPro" id="IPR051223">
    <property type="entry name" value="Polycystin"/>
</dbReference>
<dbReference type="InterPro" id="IPR046791">
    <property type="entry name" value="Polycystin_dom"/>
</dbReference>
<evidence type="ECO:0000256" key="2">
    <source>
        <dbReference type="ARBA" id="ARBA00007200"/>
    </source>
</evidence>
<dbReference type="GO" id="GO:0016020">
    <property type="term" value="C:membrane"/>
    <property type="evidence" value="ECO:0007669"/>
    <property type="project" value="UniProtKB-SubCell"/>
</dbReference>
<feature type="domain" description="Polycystin cation channel PKD1/PKD2" evidence="8">
    <location>
        <begin position="197"/>
        <end position="423"/>
    </location>
</feature>
<evidence type="ECO:0000256" key="1">
    <source>
        <dbReference type="ARBA" id="ARBA00004141"/>
    </source>
</evidence>
<comment type="similarity">
    <text evidence="2">Belongs to the polycystin family.</text>
</comment>
<keyword evidence="4 7" id="KW-1133">Transmembrane helix</keyword>
<dbReference type="EMBL" id="CAXKWB010005891">
    <property type="protein sequence ID" value="CAL4080384.1"/>
    <property type="molecule type" value="Genomic_DNA"/>
</dbReference>
<feature type="transmembrane region" description="Helical" evidence="7">
    <location>
        <begin position="202"/>
        <end position="222"/>
    </location>
</feature>
<dbReference type="GO" id="GO:0050982">
    <property type="term" value="P:detection of mechanical stimulus"/>
    <property type="evidence" value="ECO:0007669"/>
    <property type="project" value="TreeGrafter"/>
</dbReference>
<dbReference type="AlphaFoldDB" id="A0AAV2QH49"/>
<dbReference type="GO" id="GO:0005262">
    <property type="term" value="F:calcium channel activity"/>
    <property type="evidence" value="ECO:0007669"/>
    <property type="project" value="TreeGrafter"/>
</dbReference>
<name>A0AAV2QH49_MEGNR</name>
<keyword evidence="3 7" id="KW-0812">Transmembrane</keyword>
<feature type="transmembrane region" description="Helical" evidence="7">
    <location>
        <begin position="334"/>
        <end position="355"/>
    </location>
</feature>
<evidence type="ECO:0000256" key="4">
    <source>
        <dbReference type="ARBA" id="ARBA00022989"/>
    </source>
</evidence>
<feature type="non-terminal residue" evidence="10">
    <location>
        <position position="536"/>
    </location>
</feature>
<dbReference type="PRINTS" id="PR01433">
    <property type="entry name" value="POLYCYSTIN2"/>
</dbReference>
<organism evidence="10 11">
    <name type="scientific">Meganyctiphanes norvegica</name>
    <name type="common">Northern krill</name>
    <name type="synonym">Thysanopoda norvegica</name>
    <dbReference type="NCBI Taxonomy" id="48144"/>
    <lineage>
        <taxon>Eukaryota</taxon>
        <taxon>Metazoa</taxon>
        <taxon>Ecdysozoa</taxon>
        <taxon>Arthropoda</taxon>
        <taxon>Crustacea</taxon>
        <taxon>Multicrustacea</taxon>
        <taxon>Malacostraca</taxon>
        <taxon>Eumalacostraca</taxon>
        <taxon>Eucarida</taxon>
        <taxon>Euphausiacea</taxon>
        <taxon>Euphausiidae</taxon>
        <taxon>Meganyctiphanes</taxon>
    </lineage>
</organism>
<dbReference type="Pfam" id="PF20519">
    <property type="entry name" value="Polycystin_dom"/>
    <property type="match status" value="1"/>
</dbReference>
<feature type="transmembrane region" description="Helical" evidence="7">
    <location>
        <begin position="242"/>
        <end position="260"/>
    </location>
</feature>
<sequence>MSAIVDKEKIQNDYLTMQDPVRNYKKYIRCERMWGLLVTLVMLCCIRSNDDTCNVPPVMWVKSKTCRCKSSMIDEEKGDYDIGWKELPSDSRPRKGKGYNYEGSITLKGVPVMGKIDTYGGGGYEVKIPKSRDSFLREIDRLEKERWIDARTRAIFVEFSLYNVQVNLFSSCRIIMEQGPEGTLHPYIKFKPLKLLRYHEGFGLFVVICEAIFIVFIIYYTYQIFKYMCRDKKKYFDDPWNYLEIIVVVLGWTAIVFYGIRTTLGVLLANKFAEANGKGNLYIKLDYEASVDEVFGYLVSFLVFFATLKFIKILKFNKRMGMLTSTLKQVASDLSGFMIAFFICFFSFAHLFFLLHNPNHLDYTSIISSIEASLSALLGKFDYEGISESSPVLGTLSFFVFAFFTSIVMVNLLLTLVIRGFQEISHNLQKQSNEYEIVDFMFNRVRLALGLKPKITPIGPLNPTVDELEMGGENKEELTEKVDQLLNYINSFYFDSKLNLNDKEWLKQIAQIYIDTHKKTYICKYSIKDQGILFGQ</sequence>
<feature type="domain" description="Polycystin" evidence="9">
    <location>
        <begin position="40"/>
        <end position="196"/>
    </location>
</feature>
<comment type="caution">
    <text evidence="10">The sequence shown here is derived from an EMBL/GenBank/DDBJ whole genome shotgun (WGS) entry which is preliminary data.</text>
</comment>
<evidence type="ECO:0000313" key="10">
    <source>
        <dbReference type="EMBL" id="CAL4080384.1"/>
    </source>
</evidence>
<keyword evidence="11" id="KW-1185">Reference proteome</keyword>
<reference evidence="10 11" key="1">
    <citation type="submission" date="2024-05" db="EMBL/GenBank/DDBJ databases">
        <authorList>
            <person name="Wallberg A."/>
        </authorList>
    </citation>
    <scope>NUCLEOTIDE SEQUENCE [LARGE SCALE GENOMIC DNA]</scope>
</reference>
<feature type="transmembrane region" description="Helical" evidence="7">
    <location>
        <begin position="398"/>
        <end position="421"/>
    </location>
</feature>